<dbReference type="InterPro" id="IPR000719">
    <property type="entry name" value="Prot_kinase_dom"/>
</dbReference>
<keyword evidence="2" id="KW-0723">Serine/threonine-protein kinase</keyword>
<dbReference type="GO" id="GO:0004674">
    <property type="term" value="F:protein serine/threonine kinase activity"/>
    <property type="evidence" value="ECO:0007669"/>
    <property type="project" value="UniProtKB-KW"/>
</dbReference>
<dbReference type="SMART" id="SM00287">
    <property type="entry name" value="SH3b"/>
    <property type="match status" value="1"/>
</dbReference>
<dbReference type="Gene3D" id="1.20.58.1690">
    <property type="match status" value="1"/>
</dbReference>
<dbReference type="InterPro" id="IPR017441">
    <property type="entry name" value="Protein_kinase_ATP_BS"/>
</dbReference>
<evidence type="ECO:0000256" key="4">
    <source>
        <dbReference type="ARBA" id="ARBA00022741"/>
    </source>
</evidence>
<evidence type="ECO:0000256" key="10">
    <source>
        <dbReference type="SAM" id="Phobius"/>
    </source>
</evidence>
<keyword evidence="4 9" id="KW-0547">Nucleotide-binding</keyword>
<feature type="binding site" evidence="9">
    <location>
        <position position="71"/>
    </location>
    <ligand>
        <name>ATP</name>
        <dbReference type="ChEBI" id="CHEBI:30616"/>
    </ligand>
</feature>
<dbReference type="AlphaFoldDB" id="A0A926URZ2"/>
<comment type="catalytic activity">
    <reaction evidence="8">
        <text>L-seryl-[protein] + ATP = O-phospho-L-seryl-[protein] + ADP + H(+)</text>
        <dbReference type="Rhea" id="RHEA:17989"/>
        <dbReference type="Rhea" id="RHEA-COMP:9863"/>
        <dbReference type="Rhea" id="RHEA-COMP:11604"/>
        <dbReference type="ChEBI" id="CHEBI:15378"/>
        <dbReference type="ChEBI" id="CHEBI:29999"/>
        <dbReference type="ChEBI" id="CHEBI:30616"/>
        <dbReference type="ChEBI" id="CHEBI:83421"/>
        <dbReference type="ChEBI" id="CHEBI:456216"/>
        <dbReference type="EC" id="2.7.11.1"/>
    </reaction>
</comment>
<evidence type="ECO:0000313" key="14">
    <source>
        <dbReference type="Proteomes" id="UP000631421"/>
    </source>
</evidence>
<comment type="catalytic activity">
    <reaction evidence="7">
        <text>L-threonyl-[protein] + ATP = O-phospho-L-threonyl-[protein] + ADP + H(+)</text>
        <dbReference type="Rhea" id="RHEA:46608"/>
        <dbReference type="Rhea" id="RHEA-COMP:11060"/>
        <dbReference type="Rhea" id="RHEA-COMP:11605"/>
        <dbReference type="ChEBI" id="CHEBI:15378"/>
        <dbReference type="ChEBI" id="CHEBI:30013"/>
        <dbReference type="ChEBI" id="CHEBI:30616"/>
        <dbReference type="ChEBI" id="CHEBI:61977"/>
        <dbReference type="ChEBI" id="CHEBI:456216"/>
        <dbReference type="EC" id="2.7.11.1"/>
    </reaction>
</comment>
<evidence type="ECO:0000313" key="13">
    <source>
        <dbReference type="EMBL" id="MBD2149798.1"/>
    </source>
</evidence>
<name>A0A926URZ2_9CYAN</name>
<dbReference type="SMART" id="SM01324">
    <property type="entry name" value="YARHG"/>
    <property type="match status" value="1"/>
</dbReference>
<evidence type="ECO:0000256" key="8">
    <source>
        <dbReference type="ARBA" id="ARBA00048679"/>
    </source>
</evidence>
<evidence type="ECO:0000259" key="12">
    <source>
        <dbReference type="PROSITE" id="PS51781"/>
    </source>
</evidence>
<dbReference type="InterPro" id="IPR025582">
    <property type="entry name" value="YARHG_dom"/>
</dbReference>
<protein>
    <recommendedName>
        <fullName evidence="1">non-specific serine/threonine protein kinase</fullName>
        <ecNumber evidence="1">2.7.11.1</ecNumber>
    </recommendedName>
</protein>
<comment type="caution">
    <text evidence="13">The sequence shown here is derived from an EMBL/GenBank/DDBJ whole genome shotgun (WGS) entry which is preliminary data.</text>
</comment>
<keyword evidence="14" id="KW-1185">Reference proteome</keyword>
<organism evidence="13 14">
    <name type="scientific">Pseudanabaena cinerea FACHB-1277</name>
    <dbReference type="NCBI Taxonomy" id="2949581"/>
    <lineage>
        <taxon>Bacteria</taxon>
        <taxon>Bacillati</taxon>
        <taxon>Cyanobacteriota</taxon>
        <taxon>Cyanophyceae</taxon>
        <taxon>Pseudanabaenales</taxon>
        <taxon>Pseudanabaenaceae</taxon>
        <taxon>Pseudanabaena</taxon>
        <taxon>Pseudanabaena cinerea</taxon>
    </lineage>
</organism>
<dbReference type="EC" id="2.7.11.1" evidence="1"/>
<dbReference type="Gene3D" id="3.30.200.20">
    <property type="entry name" value="Phosphorylase Kinase, domain 1"/>
    <property type="match status" value="1"/>
</dbReference>
<evidence type="ECO:0000256" key="3">
    <source>
        <dbReference type="ARBA" id="ARBA00022679"/>
    </source>
</evidence>
<feature type="transmembrane region" description="Helical" evidence="10">
    <location>
        <begin position="424"/>
        <end position="443"/>
    </location>
</feature>
<proteinExistence type="predicted"/>
<keyword evidence="10" id="KW-0472">Membrane</keyword>
<keyword evidence="10" id="KW-0812">Transmembrane</keyword>
<accession>A0A926URZ2</accession>
<sequence length="647" mass="72708">MVTTIGAQHRLVRRQVPMGCILELIQPYSKMIGKLIGGRYHIIQNLGSGGFGQTFLAEDCQLPARAQCVVKLLKPATSDVAVVKTASRLFENEAKILHQLGTHDRIPRLLAHFEEDSEFYLVQELIEGNDLTHEFVSHYRDAEGYQLGCFNEVQTIAFLLEILEILSFVHDHGAIHRDIKPANLMRRRSDGKLILIDFGAVKQIGTALGHQPLSTVAIGTDGYMPNEQAIGKPRPCSDLYAVGIIAIQGLTGVQPHLLAENMETGELAWRMSPKHMNFKYRAVVSDGLAKIIDGLVRYDFRDRYQTASAALWDLQNLCQDMPAFTNVVNLMAAASAQRSPSPQIQNIPLNNQRNHKQQPTNPLSFTTLISRLTANFAVGRHPKTNIPVTIQQLDGSKSDANQFANQFANKYKLWHFLAQYFRKYRYGIVGILIMLAIAGSFYWRTSKGLPPSLASISTIKYIFLSERTVTTADLANKNSFEIDIMASEILARYGSRFNNPELQAYFDRQPWYQPRYAPNEFSVDLLTPTELDNVRYILNYQKDQFKKTALSTEINPQISPKIAISGSQDWQSLPNRSESKCDYAKRLISDPQPPINVREGAGTSYRIIGSLHNGIQITVVSEQQGWLRISEPLAGWVAANRTKPICF</sequence>
<dbReference type="Gene3D" id="2.30.30.40">
    <property type="entry name" value="SH3 Domains"/>
    <property type="match status" value="1"/>
</dbReference>
<feature type="domain" description="Protein kinase" evidence="11">
    <location>
        <begin position="40"/>
        <end position="324"/>
    </location>
</feature>
<dbReference type="InterPro" id="IPR038434">
    <property type="entry name" value="YARHG_sf"/>
</dbReference>
<dbReference type="PANTHER" id="PTHR24363:SF0">
    <property type="entry name" value="SERINE_THREONINE KINASE LIKE DOMAIN CONTAINING 1"/>
    <property type="match status" value="1"/>
</dbReference>
<dbReference type="PROSITE" id="PS51781">
    <property type="entry name" value="SH3B"/>
    <property type="match status" value="1"/>
</dbReference>
<reference evidence="13" key="1">
    <citation type="journal article" date="2015" name="ISME J.">
        <title>Draft Genome Sequence of Streptomyces incarnatus NRRL8089, which Produces the Nucleoside Antibiotic Sinefungin.</title>
        <authorList>
            <person name="Oshima K."/>
            <person name="Hattori M."/>
            <person name="Shimizu H."/>
            <person name="Fukuda K."/>
            <person name="Nemoto M."/>
            <person name="Inagaki K."/>
            <person name="Tamura T."/>
        </authorList>
    </citation>
    <scope>NUCLEOTIDE SEQUENCE</scope>
    <source>
        <strain evidence="13">FACHB-1277</strain>
    </source>
</reference>
<dbReference type="CDD" id="cd14014">
    <property type="entry name" value="STKc_PknB_like"/>
    <property type="match status" value="1"/>
</dbReference>
<dbReference type="Gene3D" id="1.10.510.10">
    <property type="entry name" value="Transferase(Phosphotransferase) domain 1"/>
    <property type="match status" value="1"/>
</dbReference>
<dbReference type="Pfam" id="PF08239">
    <property type="entry name" value="SH3_3"/>
    <property type="match status" value="1"/>
</dbReference>
<dbReference type="InterPro" id="IPR011009">
    <property type="entry name" value="Kinase-like_dom_sf"/>
</dbReference>
<dbReference type="SMART" id="SM00220">
    <property type="entry name" value="S_TKc"/>
    <property type="match status" value="1"/>
</dbReference>
<evidence type="ECO:0000256" key="5">
    <source>
        <dbReference type="ARBA" id="ARBA00022777"/>
    </source>
</evidence>
<dbReference type="RefSeq" id="WP_190350169.1">
    <property type="nucleotide sequence ID" value="NZ_JACJPY010000013.1"/>
</dbReference>
<dbReference type="InterPro" id="IPR003646">
    <property type="entry name" value="SH3-like_bac-type"/>
</dbReference>
<evidence type="ECO:0000256" key="1">
    <source>
        <dbReference type="ARBA" id="ARBA00012513"/>
    </source>
</evidence>
<reference evidence="13" key="2">
    <citation type="submission" date="2020-08" db="EMBL/GenBank/DDBJ databases">
        <authorList>
            <person name="Chen M."/>
            <person name="Teng W."/>
            <person name="Zhao L."/>
            <person name="Hu C."/>
            <person name="Zhou Y."/>
            <person name="Han B."/>
            <person name="Song L."/>
            <person name="Shu W."/>
        </authorList>
    </citation>
    <scope>NUCLEOTIDE SEQUENCE</scope>
    <source>
        <strain evidence="13">FACHB-1277</strain>
    </source>
</reference>
<keyword evidence="3" id="KW-0808">Transferase</keyword>
<evidence type="ECO:0000256" key="9">
    <source>
        <dbReference type="PROSITE-ProRule" id="PRU10141"/>
    </source>
</evidence>
<evidence type="ECO:0000259" key="11">
    <source>
        <dbReference type="PROSITE" id="PS50011"/>
    </source>
</evidence>
<dbReference type="PROSITE" id="PS50011">
    <property type="entry name" value="PROTEIN_KINASE_DOM"/>
    <property type="match status" value="1"/>
</dbReference>
<dbReference type="SUPFAM" id="SSF56112">
    <property type="entry name" value="Protein kinase-like (PK-like)"/>
    <property type="match status" value="1"/>
</dbReference>
<evidence type="ECO:0000256" key="7">
    <source>
        <dbReference type="ARBA" id="ARBA00047899"/>
    </source>
</evidence>
<keyword evidence="5" id="KW-0418">Kinase</keyword>
<evidence type="ECO:0000256" key="2">
    <source>
        <dbReference type="ARBA" id="ARBA00022527"/>
    </source>
</evidence>
<keyword evidence="6 9" id="KW-0067">ATP-binding</keyword>
<dbReference type="GO" id="GO:0005524">
    <property type="term" value="F:ATP binding"/>
    <property type="evidence" value="ECO:0007669"/>
    <property type="project" value="UniProtKB-UniRule"/>
</dbReference>
<keyword evidence="10" id="KW-1133">Transmembrane helix</keyword>
<dbReference type="EMBL" id="JACJPY010000013">
    <property type="protein sequence ID" value="MBD2149798.1"/>
    <property type="molecule type" value="Genomic_DNA"/>
</dbReference>
<dbReference type="PROSITE" id="PS00107">
    <property type="entry name" value="PROTEIN_KINASE_ATP"/>
    <property type="match status" value="1"/>
</dbReference>
<dbReference type="Pfam" id="PF13308">
    <property type="entry name" value="YARHG"/>
    <property type="match status" value="1"/>
</dbReference>
<evidence type="ECO:0000256" key="6">
    <source>
        <dbReference type="ARBA" id="ARBA00022840"/>
    </source>
</evidence>
<feature type="domain" description="SH3b" evidence="12">
    <location>
        <begin position="583"/>
        <end position="646"/>
    </location>
</feature>
<gene>
    <name evidence="13" type="ORF">H6F44_06610</name>
</gene>
<dbReference type="Proteomes" id="UP000631421">
    <property type="component" value="Unassembled WGS sequence"/>
</dbReference>
<dbReference type="Pfam" id="PF00069">
    <property type="entry name" value="Pkinase"/>
    <property type="match status" value="1"/>
</dbReference>
<dbReference type="PANTHER" id="PTHR24363">
    <property type="entry name" value="SERINE/THREONINE PROTEIN KINASE"/>
    <property type="match status" value="1"/>
</dbReference>